<reference evidence="4 5" key="1">
    <citation type="journal article" date="2019" name="Emerg. Microbes Infect.">
        <title>Comprehensive subspecies identification of 175 nontuberculous mycobacteria species based on 7547 genomic profiles.</title>
        <authorList>
            <person name="Matsumoto Y."/>
            <person name="Kinjo T."/>
            <person name="Motooka D."/>
            <person name="Nabeya D."/>
            <person name="Jung N."/>
            <person name="Uechi K."/>
            <person name="Horii T."/>
            <person name="Iida T."/>
            <person name="Fujita J."/>
            <person name="Nakamura S."/>
        </authorList>
    </citation>
    <scope>NUCLEOTIDE SEQUENCE [LARGE SCALE GENOMIC DNA]</scope>
    <source>
        <strain evidence="4 5">JCM 30726</strain>
    </source>
</reference>
<protein>
    <recommendedName>
        <fullName evidence="3">PPE domain-containing protein</fullName>
    </recommendedName>
</protein>
<evidence type="ECO:0000256" key="1">
    <source>
        <dbReference type="ARBA" id="ARBA00010652"/>
    </source>
</evidence>
<name>A0A7I9ZA23_9MYCO</name>
<accession>A0A7I9ZA23</accession>
<feature type="region of interest" description="Disordered" evidence="2">
    <location>
        <begin position="92"/>
        <end position="130"/>
    </location>
</feature>
<dbReference type="Gene3D" id="1.20.1260.20">
    <property type="entry name" value="PPE superfamily"/>
    <property type="match status" value="1"/>
</dbReference>
<dbReference type="AlphaFoldDB" id="A0A7I9ZA23"/>
<evidence type="ECO:0000313" key="5">
    <source>
        <dbReference type="Proteomes" id="UP000465301"/>
    </source>
</evidence>
<evidence type="ECO:0000313" key="4">
    <source>
        <dbReference type="EMBL" id="GFG97702.1"/>
    </source>
</evidence>
<evidence type="ECO:0000256" key="2">
    <source>
        <dbReference type="SAM" id="MobiDB-lite"/>
    </source>
</evidence>
<dbReference type="InterPro" id="IPR000030">
    <property type="entry name" value="PPE_dom"/>
</dbReference>
<gene>
    <name evidence="4" type="ORF">MTIM_35810</name>
</gene>
<dbReference type="PANTHER" id="PTHR46766:SF1">
    <property type="entry name" value="GLUTAMINE-RICH PROTEIN 2"/>
    <property type="match status" value="1"/>
</dbReference>
<dbReference type="Proteomes" id="UP000465301">
    <property type="component" value="Unassembled WGS sequence"/>
</dbReference>
<dbReference type="InterPro" id="IPR038332">
    <property type="entry name" value="PPE_sf"/>
</dbReference>
<dbReference type="EMBL" id="BLLA01000001">
    <property type="protein sequence ID" value="GFG97702.1"/>
    <property type="molecule type" value="Genomic_DNA"/>
</dbReference>
<evidence type="ECO:0000259" key="3">
    <source>
        <dbReference type="Pfam" id="PF00823"/>
    </source>
</evidence>
<comment type="similarity">
    <text evidence="1">Belongs to the mycobacterial PPE family.</text>
</comment>
<feature type="domain" description="PPE" evidence="3">
    <location>
        <begin position="20"/>
        <end position="89"/>
    </location>
</feature>
<dbReference type="Pfam" id="PF00823">
    <property type="entry name" value="PPE"/>
    <property type="match status" value="1"/>
</dbReference>
<keyword evidence="5" id="KW-1185">Reference proteome</keyword>
<proteinExistence type="inferred from homology"/>
<feature type="compositionally biased region" description="Low complexity" evidence="2">
    <location>
        <begin position="92"/>
        <end position="102"/>
    </location>
</feature>
<dbReference type="PANTHER" id="PTHR46766">
    <property type="entry name" value="GLUTAMINE-RICH PROTEIN 2"/>
    <property type="match status" value="1"/>
</dbReference>
<dbReference type="GO" id="GO:0052572">
    <property type="term" value="P:response to host immune response"/>
    <property type="evidence" value="ECO:0007669"/>
    <property type="project" value="TreeGrafter"/>
</dbReference>
<comment type="caution">
    <text evidence="4">The sequence shown here is derived from an EMBL/GenBank/DDBJ whole genome shotgun (WGS) entry which is preliminary data.</text>
</comment>
<sequence>MDGHHCRHGPADRFAGHGSRAAYEAAFAMTVPPPVIAANRSLLLSLIATNVLGQNAPAIAATEAQYAGMWAQDVAAMYGYAAASASASLLTPFTTPQPTTNPAGLAGQGTRSAKLSAARPAPTPRRSCHR</sequence>
<dbReference type="SUPFAM" id="SSF140459">
    <property type="entry name" value="PE/PPE dimer-like"/>
    <property type="match status" value="1"/>
</dbReference>
<organism evidence="4 5">
    <name type="scientific">Mycobacterium timonense</name>
    <dbReference type="NCBI Taxonomy" id="701043"/>
    <lineage>
        <taxon>Bacteria</taxon>
        <taxon>Bacillati</taxon>
        <taxon>Actinomycetota</taxon>
        <taxon>Actinomycetes</taxon>
        <taxon>Mycobacteriales</taxon>
        <taxon>Mycobacteriaceae</taxon>
        <taxon>Mycobacterium</taxon>
        <taxon>Mycobacterium avium complex (MAC)</taxon>
    </lineage>
</organism>